<comment type="caution">
    <text evidence="2">The sequence shown here is derived from an EMBL/GenBank/DDBJ whole genome shotgun (WGS) entry which is preliminary data.</text>
</comment>
<dbReference type="Proteomes" id="UP001620645">
    <property type="component" value="Unassembled WGS sequence"/>
</dbReference>
<evidence type="ECO:0000313" key="2">
    <source>
        <dbReference type="EMBL" id="KAL3085285.1"/>
    </source>
</evidence>
<gene>
    <name evidence="2" type="ORF">niasHS_010354</name>
</gene>
<feature type="compositionally biased region" description="Polar residues" evidence="1">
    <location>
        <begin position="1"/>
        <end position="12"/>
    </location>
</feature>
<keyword evidence="3" id="KW-1185">Reference proteome</keyword>
<proteinExistence type="predicted"/>
<evidence type="ECO:0000256" key="1">
    <source>
        <dbReference type="SAM" id="MobiDB-lite"/>
    </source>
</evidence>
<evidence type="ECO:0008006" key="4">
    <source>
        <dbReference type="Google" id="ProtNLM"/>
    </source>
</evidence>
<reference evidence="2 3" key="1">
    <citation type="submission" date="2024-10" db="EMBL/GenBank/DDBJ databases">
        <authorList>
            <person name="Kim D."/>
        </authorList>
    </citation>
    <scope>NUCLEOTIDE SEQUENCE [LARGE SCALE GENOMIC DNA]</scope>
    <source>
        <strain evidence="2">Taebaek</strain>
    </source>
</reference>
<dbReference type="EMBL" id="JBICCN010000232">
    <property type="protein sequence ID" value="KAL3085285.1"/>
    <property type="molecule type" value="Genomic_DNA"/>
</dbReference>
<sequence>MHYPTNNGTPSSAIKRKHSHFDRSSSSTIYEKSPTQLYPMTATAVPSSSKKPFVSAQRRYDNVRVRDSEFHTRVCLECGAVLTGAEKDYQEHLLVHESVNLLYQLDCFERFGVSKPTAAMNATKIGTVRRVGETVKKIVGPSIGKQRQMQHVSVRSMPAR</sequence>
<organism evidence="2 3">
    <name type="scientific">Heterodera schachtii</name>
    <name type="common">Sugarbeet cyst nematode worm</name>
    <name type="synonym">Tylenchus schachtii</name>
    <dbReference type="NCBI Taxonomy" id="97005"/>
    <lineage>
        <taxon>Eukaryota</taxon>
        <taxon>Metazoa</taxon>
        <taxon>Ecdysozoa</taxon>
        <taxon>Nematoda</taxon>
        <taxon>Chromadorea</taxon>
        <taxon>Rhabditida</taxon>
        <taxon>Tylenchina</taxon>
        <taxon>Tylenchomorpha</taxon>
        <taxon>Tylenchoidea</taxon>
        <taxon>Heteroderidae</taxon>
        <taxon>Heteroderinae</taxon>
        <taxon>Heterodera</taxon>
    </lineage>
</organism>
<name>A0ABD2J4K7_HETSC</name>
<feature type="region of interest" description="Disordered" evidence="1">
    <location>
        <begin position="1"/>
        <end position="28"/>
    </location>
</feature>
<evidence type="ECO:0000313" key="3">
    <source>
        <dbReference type="Proteomes" id="UP001620645"/>
    </source>
</evidence>
<accession>A0ABD2J4K7</accession>
<protein>
    <recommendedName>
        <fullName evidence="4">C2H2-type domain-containing protein</fullName>
    </recommendedName>
</protein>
<dbReference type="AlphaFoldDB" id="A0ABD2J4K7"/>